<keyword evidence="6" id="KW-0819">tRNA processing</keyword>
<name>A0A1F7RQN0_9BACT</name>
<comment type="caution">
    <text evidence="12">The sequence shown here is derived from an EMBL/GenBank/DDBJ whole genome shotgun (WGS) entry which is preliminary data.</text>
</comment>
<feature type="domain" description="Radical SAM core" evidence="11">
    <location>
        <begin position="137"/>
        <end position="367"/>
    </location>
</feature>
<dbReference type="FunFam" id="3.40.50.12160:FF:000004">
    <property type="entry name" value="Threonylcarbamoyladenosine tRNA methylthiotransferase MtaB"/>
    <property type="match status" value="1"/>
</dbReference>
<dbReference type="Pfam" id="PF00919">
    <property type="entry name" value="UPF0004"/>
    <property type="match status" value="1"/>
</dbReference>
<comment type="cofactor">
    <cofactor evidence="1">
        <name>[4Fe-4S] cluster</name>
        <dbReference type="ChEBI" id="CHEBI:49883"/>
    </cofactor>
</comment>
<dbReference type="CDD" id="cd01335">
    <property type="entry name" value="Radical_SAM"/>
    <property type="match status" value="1"/>
</dbReference>
<dbReference type="InterPro" id="IPR006638">
    <property type="entry name" value="Elp3/MiaA/NifB-like_rSAM"/>
</dbReference>
<dbReference type="InterPro" id="IPR058240">
    <property type="entry name" value="rSAM_sf"/>
</dbReference>
<dbReference type="NCBIfam" id="TIGR01579">
    <property type="entry name" value="MiaB-like-C"/>
    <property type="match status" value="1"/>
</dbReference>
<protein>
    <submittedName>
        <fullName evidence="12">tRNA (N(6)-L-threonylcarbamoyladenosine(37)-C(2))-methylthiotransferase MtaB</fullName>
    </submittedName>
</protein>
<keyword evidence="9" id="KW-0411">Iron-sulfur</keyword>
<evidence type="ECO:0000313" key="13">
    <source>
        <dbReference type="Proteomes" id="UP000179266"/>
    </source>
</evidence>
<dbReference type="PROSITE" id="PS51449">
    <property type="entry name" value="MTTASE_N"/>
    <property type="match status" value="1"/>
</dbReference>
<dbReference type="SFLD" id="SFLDG01061">
    <property type="entry name" value="methylthiotransferase"/>
    <property type="match status" value="1"/>
</dbReference>
<dbReference type="PROSITE" id="PS01278">
    <property type="entry name" value="MTTASE_RADICAL"/>
    <property type="match status" value="1"/>
</dbReference>
<dbReference type="SMART" id="SM00729">
    <property type="entry name" value="Elp3"/>
    <property type="match status" value="1"/>
</dbReference>
<keyword evidence="3" id="KW-0963">Cytoplasm</keyword>
<dbReference type="Gene3D" id="3.80.30.20">
    <property type="entry name" value="tm_1862 like domain"/>
    <property type="match status" value="1"/>
</dbReference>
<reference evidence="12 13" key="1">
    <citation type="journal article" date="2016" name="Nat. Commun.">
        <title>Thousands of microbial genomes shed light on interconnected biogeochemical processes in an aquifer system.</title>
        <authorList>
            <person name="Anantharaman K."/>
            <person name="Brown C.T."/>
            <person name="Hug L.A."/>
            <person name="Sharon I."/>
            <person name="Castelle C.J."/>
            <person name="Probst A.J."/>
            <person name="Thomas B.C."/>
            <person name="Singh A."/>
            <person name="Wilkins M.J."/>
            <person name="Karaoz U."/>
            <person name="Brodie E.L."/>
            <person name="Williams K.H."/>
            <person name="Hubbard S.S."/>
            <person name="Banfield J.F."/>
        </authorList>
    </citation>
    <scope>NUCLEOTIDE SEQUENCE [LARGE SCALE GENOMIC DNA]</scope>
</reference>
<dbReference type="GO" id="GO:0035598">
    <property type="term" value="F:tRNA (N(6)-L-threonylcarbamoyladenosine(37)-C(2))-methylthiotransferase activity"/>
    <property type="evidence" value="ECO:0007669"/>
    <property type="project" value="TreeGrafter"/>
</dbReference>
<dbReference type="InterPro" id="IPR013848">
    <property type="entry name" value="Methylthiotransferase_N"/>
</dbReference>
<dbReference type="AlphaFoldDB" id="A0A1F7RQN0"/>
<gene>
    <name evidence="12" type="ORF">A2161_07105</name>
</gene>
<evidence type="ECO:0000313" key="12">
    <source>
        <dbReference type="EMBL" id="OGL43771.1"/>
    </source>
</evidence>
<dbReference type="SFLD" id="SFLDG01082">
    <property type="entry name" value="B12-binding_domain_containing"/>
    <property type="match status" value="1"/>
</dbReference>
<dbReference type="SUPFAM" id="SSF102114">
    <property type="entry name" value="Radical SAM enzymes"/>
    <property type="match status" value="1"/>
</dbReference>
<dbReference type="InterPro" id="IPR020612">
    <property type="entry name" value="Methylthiotransferase_CS"/>
</dbReference>
<dbReference type="EMBL" id="MGDD01000254">
    <property type="protein sequence ID" value="OGL43771.1"/>
    <property type="molecule type" value="Genomic_DNA"/>
</dbReference>
<dbReference type="Gene3D" id="3.40.50.12160">
    <property type="entry name" value="Methylthiotransferase, N-terminal domain"/>
    <property type="match status" value="1"/>
</dbReference>
<dbReference type="PANTHER" id="PTHR11918">
    <property type="entry name" value="RADICAL SAM PROTEINS"/>
    <property type="match status" value="1"/>
</dbReference>
<proteinExistence type="predicted"/>
<keyword evidence="4 12" id="KW-0808">Transferase</keyword>
<evidence type="ECO:0000256" key="9">
    <source>
        <dbReference type="ARBA" id="ARBA00023014"/>
    </source>
</evidence>
<evidence type="ECO:0000259" key="10">
    <source>
        <dbReference type="PROSITE" id="PS51449"/>
    </source>
</evidence>
<keyword evidence="5" id="KW-0949">S-adenosyl-L-methionine</keyword>
<evidence type="ECO:0000256" key="7">
    <source>
        <dbReference type="ARBA" id="ARBA00022723"/>
    </source>
</evidence>
<dbReference type="GO" id="GO:0051539">
    <property type="term" value="F:4 iron, 4 sulfur cluster binding"/>
    <property type="evidence" value="ECO:0007669"/>
    <property type="project" value="UniProtKB-KW"/>
</dbReference>
<organism evidence="12 13">
    <name type="scientific">Candidatus Schekmanbacteria bacterium RBG_13_48_7</name>
    <dbReference type="NCBI Taxonomy" id="1817878"/>
    <lineage>
        <taxon>Bacteria</taxon>
        <taxon>Candidatus Schekmaniibacteriota</taxon>
    </lineage>
</organism>
<sequence>MRIAFYTLGCKLNQYETKYLEEIAQIKGFITVPFDTEAEIYVINTCTVTAKSDFHARQYIRRAKRTNPSSIIVVTGCYAQRDPENLKDLPEIDLVIGNTEKERLFDYLSGHKGQQRTVVVTSPITGNSDTFYALQKFAGYTRAFMKIQDGCNSACSYCIVPSVRGPSRSLEPEKLVSRFGIFLKSGYKEIVLTGVHIGKYGLDCNPKTNLCTILKKLISINGDFRIRLSSLEPVEISNDLIELFSKSEKLCHHFHIPLQNGNDEILHRMKRLYNVEYYGQLIKRLKEVNPDMCIGADVITGFPGETELHFEDSYNFISSLPLSYLHVFSFSPRPGTEAYNEPGKIPLETIKSRTKRLRNLSIEKNADFRNSLKDKPLQTLIYNQPSNVTDMQMGLSSNYIHMYVNEKTLSVNEFYPLKIKNVQRNMTLAVSHL</sequence>
<evidence type="ECO:0000256" key="6">
    <source>
        <dbReference type="ARBA" id="ARBA00022694"/>
    </source>
</evidence>
<dbReference type="PROSITE" id="PS51918">
    <property type="entry name" value="RADICAL_SAM"/>
    <property type="match status" value="1"/>
</dbReference>
<dbReference type="Proteomes" id="UP000179266">
    <property type="component" value="Unassembled WGS sequence"/>
</dbReference>
<evidence type="ECO:0000256" key="3">
    <source>
        <dbReference type="ARBA" id="ARBA00022490"/>
    </source>
</evidence>
<dbReference type="InterPro" id="IPR038135">
    <property type="entry name" value="Methylthiotransferase_N_sf"/>
</dbReference>
<dbReference type="PANTHER" id="PTHR11918:SF45">
    <property type="entry name" value="THREONYLCARBAMOYLADENOSINE TRNA METHYLTHIOTRANSFERASE"/>
    <property type="match status" value="1"/>
</dbReference>
<evidence type="ECO:0000256" key="5">
    <source>
        <dbReference type="ARBA" id="ARBA00022691"/>
    </source>
</evidence>
<evidence type="ECO:0000256" key="4">
    <source>
        <dbReference type="ARBA" id="ARBA00022679"/>
    </source>
</evidence>
<accession>A0A1F7RQN0</accession>
<evidence type="ECO:0000256" key="1">
    <source>
        <dbReference type="ARBA" id="ARBA00001966"/>
    </source>
</evidence>
<dbReference type="InterPro" id="IPR006467">
    <property type="entry name" value="MiaB-like_bact"/>
</dbReference>
<dbReference type="GO" id="GO:0046872">
    <property type="term" value="F:metal ion binding"/>
    <property type="evidence" value="ECO:0007669"/>
    <property type="project" value="UniProtKB-KW"/>
</dbReference>
<dbReference type="Pfam" id="PF04055">
    <property type="entry name" value="Radical_SAM"/>
    <property type="match status" value="1"/>
</dbReference>
<dbReference type="InterPro" id="IPR007197">
    <property type="entry name" value="rSAM"/>
</dbReference>
<dbReference type="InterPro" id="IPR023404">
    <property type="entry name" value="rSAM_horseshoe"/>
</dbReference>
<feature type="domain" description="MTTase N-terminal" evidence="10">
    <location>
        <begin position="1"/>
        <end position="113"/>
    </location>
</feature>
<evidence type="ECO:0000256" key="8">
    <source>
        <dbReference type="ARBA" id="ARBA00023004"/>
    </source>
</evidence>
<dbReference type="InterPro" id="IPR005839">
    <property type="entry name" value="Methylthiotransferase"/>
</dbReference>
<evidence type="ECO:0000259" key="11">
    <source>
        <dbReference type="PROSITE" id="PS51918"/>
    </source>
</evidence>
<keyword evidence="2" id="KW-0004">4Fe-4S</keyword>
<evidence type="ECO:0000256" key="2">
    <source>
        <dbReference type="ARBA" id="ARBA00022485"/>
    </source>
</evidence>
<keyword evidence="7" id="KW-0479">Metal-binding</keyword>
<keyword evidence="8" id="KW-0408">Iron</keyword>
<dbReference type="SFLD" id="SFLDS00029">
    <property type="entry name" value="Radical_SAM"/>
    <property type="match status" value="1"/>
</dbReference>
<dbReference type="NCBIfam" id="TIGR00089">
    <property type="entry name" value="MiaB/RimO family radical SAM methylthiotransferase"/>
    <property type="match status" value="1"/>
</dbReference>